<comment type="cofactor">
    <cofactor evidence="12 13">
        <name>FMNH2</name>
        <dbReference type="ChEBI" id="CHEBI:57618"/>
    </cofactor>
    <text evidence="12 13">Reduced FMN (FMNH(2)).</text>
</comment>
<evidence type="ECO:0000256" key="13">
    <source>
        <dbReference type="RuleBase" id="RU000605"/>
    </source>
</evidence>
<evidence type="ECO:0000256" key="4">
    <source>
        <dbReference type="ARBA" id="ARBA00013036"/>
    </source>
</evidence>
<dbReference type="GO" id="GO:0009423">
    <property type="term" value="P:chorismate biosynthetic process"/>
    <property type="evidence" value="ECO:0007669"/>
    <property type="project" value="UniProtKB-UniRule"/>
</dbReference>
<evidence type="ECO:0000256" key="9">
    <source>
        <dbReference type="ARBA" id="ARBA00022857"/>
    </source>
</evidence>
<dbReference type="PIRSF" id="PIRSF001456">
    <property type="entry name" value="Chorismate_synth"/>
    <property type="match status" value="1"/>
</dbReference>
<organism evidence="14 15">
    <name type="scientific">Loigolactobacillus coryniformis subsp. coryniformis KCTC 3167 = DSM 20001</name>
    <dbReference type="NCBI Taxonomy" id="913848"/>
    <lineage>
        <taxon>Bacteria</taxon>
        <taxon>Bacillati</taxon>
        <taxon>Bacillota</taxon>
        <taxon>Bacilli</taxon>
        <taxon>Lactobacillales</taxon>
        <taxon>Lactobacillaceae</taxon>
        <taxon>Loigolactobacillus</taxon>
    </lineage>
</organism>
<evidence type="ECO:0000256" key="8">
    <source>
        <dbReference type="ARBA" id="ARBA00022827"/>
    </source>
</evidence>
<dbReference type="GO" id="GO:0005829">
    <property type="term" value="C:cytosol"/>
    <property type="evidence" value="ECO:0007669"/>
    <property type="project" value="TreeGrafter"/>
</dbReference>
<dbReference type="InterPro" id="IPR035904">
    <property type="entry name" value="Chorismate_synth_AroC_sf"/>
</dbReference>
<dbReference type="FunFam" id="3.60.150.10:FF:000002">
    <property type="entry name" value="Chorismate synthase"/>
    <property type="match status" value="1"/>
</dbReference>
<evidence type="ECO:0000256" key="7">
    <source>
        <dbReference type="ARBA" id="ARBA00022643"/>
    </source>
</evidence>
<dbReference type="Gene3D" id="3.60.150.10">
    <property type="entry name" value="Chorismate synthase AroC"/>
    <property type="match status" value="1"/>
</dbReference>
<keyword evidence="11 12" id="KW-0456">Lyase</keyword>
<dbReference type="PROSITE" id="PS00788">
    <property type="entry name" value="CHORISMATE_SYNTHASE_2"/>
    <property type="match status" value="1"/>
</dbReference>
<evidence type="ECO:0000256" key="10">
    <source>
        <dbReference type="ARBA" id="ARBA00023141"/>
    </source>
</evidence>
<dbReference type="AlphaFoldDB" id="A0A0R1F014"/>
<evidence type="ECO:0000256" key="1">
    <source>
        <dbReference type="ARBA" id="ARBA00005044"/>
    </source>
</evidence>
<dbReference type="Pfam" id="PF01264">
    <property type="entry name" value="Chorismate_synt"/>
    <property type="match status" value="1"/>
</dbReference>
<dbReference type="PROSITE" id="PS00787">
    <property type="entry name" value="CHORISMATE_SYNTHASE_1"/>
    <property type="match status" value="1"/>
</dbReference>
<evidence type="ECO:0000256" key="5">
    <source>
        <dbReference type="ARBA" id="ARBA00022605"/>
    </source>
</evidence>
<evidence type="ECO:0000313" key="15">
    <source>
        <dbReference type="Proteomes" id="UP000051181"/>
    </source>
</evidence>
<dbReference type="CDD" id="cd07304">
    <property type="entry name" value="Chorismate_synthase"/>
    <property type="match status" value="1"/>
</dbReference>
<gene>
    <name evidence="12" type="primary">aroC</name>
    <name evidence="14" type="ORF">FD22_GL001878</name>
</gene>
<dbReference type="NCBIfam" id="TIGR00033">
    <property type="entry name" value="aroC"/>
    <property type="match status" value="1"/>
</dbReference>
<comment type="pathway">
    <text evidence="1 12 13">Metabolic intermediate biosynthesis; chorismate biosynthesis; chorismate from D-erythrose 4-phosphate and phosphoenolpyruvate: step 7/7.</text>
</comment>
<dbReference type="GeneID" id="65917688"/>
<keyword evidence="5 12" id="KW-0028">Amino-acid biosynthesis</keyword>
<dbReference type="eggNOG" id="COG0082">
    <property type="taxonomic scope" value="Bacteria"/>
</dbReference>
<comment type="similarity">
    <text evidence="2 12 13">Belongs to the chorismate synthase family.</text>
</comment>
<evidence type="ECO:0000256" key="6">
    <source>
        <dbReference type="ARBA" id="ARBA00022630"/>
    </source>
</evidence>
<feature type="binding site" evidence="12">
    <location>
        <position position="45"/>
    </location>
    <ligand>
        <name>NADP(+)</name>
        <dbReference type="ChEBI" id="CHEBI:58349"/>
    </ligand>
</feature>
<dbReference type="PANTHER" id="PTHR21085">
    <property type="entry name" value="CHORISMATE SYNTHASE"/>
    <property type="match status" value="1"/>
</dbReference>
<proteinExistence type="inferred from homology"/>
<reference evidence="14 15" key="1">
    <citation type="journal article" date="2015" name="Genome Announc.">
        <title>Expanding the biotechnology potential of lactobacilli through comparative genomics of 213 strains and associated genera.</title>
        <authorList>
            <person name="Sun Z."/>
            <person name="Harris H.M."/>
            <person name="McCann A."/>
            <person name="Guo C."/>
            <person name="Argimon S."/>
            <person name="Zhang W."/>
            <person name="Yang X."/>
            <person name="Jeffery I.B."/>
            <person name="Cooney J.C."/>
            <person name="Kagawa T.F."/>
            <person name="Liu W."/>
            <person name="Song Y."/>
            <person name="Salvetti E."/>
            <person name="Wrobel A."/>
            <person name="Rasinkangas P."/>
            <person name="Parkhill J."/>
            <person name="Rea M.C."/>
            <person name="O'Sullivan O."/>
            <person name="Ritari J."/>
            <person name="Douillard F.P."/>
            <person name="Paul Ross R."/>
            <person name="Yang R."/>
            <person name="Briner A.E."/>
            <person name="Felis G.E."/>
            <person name="de Vos W.M."/>
            <person name="Barrangou R."/>
            <person name="Klaenhammer T.R."/>
            <person name="Caufield P.W."/>
            <person name="Cui Y."/>
            <person name="Zhang H."/>
            <person name="O'Toole P.W."/>
        </authorList>
    </citation>
    <scope>NUCLEOTIDE SEQUENCE [LARGE SCALE GENOMIC DNA]</scope>
    <source>
        <strain evidence="14 15">DSM 20001</strain>
    </source>
</reference>
<comment type="function">
    <text evidence="12">Catalyzes the anti-1,4-elimination of the C-3 phosphate and the C-6 proR hydrogen from 5-enolpyruvylshikimate-3-phosphate (EPSP) to yield chorismate, which is the branch point compound that serves as the starting substrate for the three terminal pathways of aromatic amino acid biosynthesis. This reaction introduces a second double bond into the aromatic ring system.</text>
</comment>
<feature type="binding site" evidence="12">
    <location>
        <begin position="254"/>
        <end position="255"/>
    </location>
    <ligand>
        <name>FMN</name>
        <dbReference type="ChEBI" id="CHEBI:58210"/>
    </ligand>
</feature>
<comment type="caution">
    <text evidence="14">The sequence shown here is derived from an EMBL/GenBank/DDBJ whole genome shotgun (WGS) entry which is preliminary data.</text>
</comment>
<evidence type="ECO:0000256" key="12">
    <source>
        <dbReference type="HAMAP-Rule" id="MF_00300"/>
    </source>
</evidence>
<comment type="subunit">
    <text evidence="3 12">Homotetramer.</text>
</comment>
<feature type="binding site" evidence="12">
    <location>
        <position position="39"/>
    </location>
    <ligand>
        <name>NADP(+)</name>
        <dbReference type="ChEBI" id="CHEBI:58349"/>
    </ligand>
</feature>
<feature type="binding site" evidence="12">
    <location>
        <begin position="314"/>
        <end position="318"/>
    </location>
    <ligand>
        <name>FMN</name>
        <dbReference type="ChEBI" id="CHEBI:58210"/>
    </ligand>
</feature>
<feature type="binding site" evidence="12">
    <location>
        <position position="340"/>
    </location>
    <ligand>
        <name>FMN</name>
        <dbReference type="ChEBI" id="CHEBI:58210"/>
    </ligand>
</feature>
<dbReference type="PANTHER" id="PTHR21085:SF0">
    <property type="entry name" value="CHORISMATE SYNTHASE"/>
    <property type="match status" value="1"/>
</dbReference>
<keyword evidence="9 12" id="KW-0521">NADP</keyword>
<keyword evidence="10 12" id="KW-0057">Aromatic amino acid biosynthesis</keyword>
<dbReference type="GO" id="GO:0010181">
    <property type="term" value="F:FMN binding"/>
    <property type="evidence" value="ECO:0007669"/>
    <property type="project" value="TreeGrafter"/>
</dbReference>
<evidence type="ECO:0000256" key="3">
    <source>
        <dbReference type="ARBA" id="ARBA00011881"/>
    </source>
</evidence>
<sequence length="391" mass="41735">MRYVTAGESHGPKLTAVIEGIPAGLTLSADKINAALARRQQGYGRGNRMKIEHDQVEIVSGVRHQKTLGAPITLQVTNRDYAHWDEIMSPTAAATPENTIRQVTKPRPGHADLVGGQKYQQRDLRNILERSSARETTMRVAVGSVCQQLLAAIDVEVLGFVQQLGGIYADPTKLPELGDLAAVRAVTEASDVRTYDEAAAAKIRDLIDVTKKAGDTLGGVVEVVATNLPAGLGSYVSADTKLDAKIAQSIISINAFKGVEFGDGFGLADHPGSEDMDEILYTPERGFYRGSNHLGGFEGGMTNGEPIIVKGVMKPIPTLYKPLNSVDIATKQAYKANVERSDTTAVPAAAVVAEAMVSITLAEAVLAKFDADALPRLQAQVAAYRKELAAY</sequence>
<dbReference type="PATRIC" id="fig|913848.6.peg.1920"/>
<protein>
    <recommendedName>
        <fullName evidence="4 12">Chorismate synthase</fullName>
        <shortName evidence="12">CS</shortName>
        <ecNumber evidence="4 12">4.2.3.5</ecNumber>
    </recommendedName>
    <alternativeName>
        <fullName evidence="12">5-enolpyruvylshikimate-3-phosphate phospholyase</fullName>
    </alternativeName>
</protein>
<keyword evidence="7 12" id="KW-0288">FMN</keyword>
<keyword evidence="6 12" id="KW-0285">Flavoprotein</keyword>
<dbReference type="SUPFAM" id="SSF103263">
    <property type="entry name" value="Chorismate synthase, AroC"/>
    <property type="match status" value="1"/>
</dbReference>
<name>A0A0R1F014_9LACO</name>
<comment type="catalytic activity">
    <reaction evidence="12 13">
        <text>5-O-(1-carboxyvinyl)-3-phosphoshikimate = chorismate + phosphate</text>
        <dbReference type="Rhea" id="RHEA:21020"/>
        <dbReference type="ChEBI" id="CHEBI:29748"/>
        <dbReference type="ChEBI" id="CHEBI:43474"/>
        <dbReference type="ChEBI" id="CHEBI:57701"/>
        <dbReference type="EC" id="4.2.3.5"/>
    </reaction>
</comment>
<evidence type="ECO:0000256" key="2">
    <source>
        <dbReference type="ARBA" id="ARBA00008014"/>
    </source>
</evidence>
<dbReference type="UniPathway" id="UPA00053">
    <property type="reaction ID" value="UER00090"/>
</dbReference>
<evidence type="ECO:0000313" key="14">
    <source>
        <dbReference type="EMBL" id="KRK15147.1"/>
    </source>
</evidence>
<dbReference type="HAMAP" id="MF_00300">
    <property type="entry name" value="Chorismate_synth"/>
    <property type="match status" value="1"/>
</dbReference>
<dbReference type="GO" id="GO:0009073">
    <property type="term" value="P:aromatic amino acid family biosynthetic process"/>
    <property type="evidence" value="ECO:0007669"/>
    <property type="project" value="UniProtKB-KW"/>
</dbReference>
<keyword evidence="8 12" id="KW-0274">FAD</keyword>
<feature type="binding site" evidence="12">
    <location>
        <position position="299"/>
    </location>
    <ligand>
        <name>FMN</name>
        <dbReference type="ChEBI" id="CHEBI:58210"/>
    </ligand>
</feature>
<evidence type="ECO:0000256" key="11">
    <source>
        <dbReference type="ARBA" id="ARBA00023239"/>
    </source>
</evidence>
<dbReference type="InterPro" id="IPR000453">
    <property type="entry name" value="Chorismate_synth"/>
</dbReference>
<accession>A0A0R1F014</accession>
<dbReference type="InterPro" id="IPR020541">
    <property type="entry name" value="Chorismate_synthase_CS"/>
</dbReference>
<dbReference type="GO" id="GO:0008652">
    <property type="term" value="P:amino acid biosynthetic process"/>
    <property type="evidence" value="ECO:0007669"/>
    <property type="project" value="UniProtKB-KW"/>
</dbReference>
<feature type="binding site" evidence="12">
    <location>
        <begin position="130"/>
        <end position="132"/>
    </location>
    <ligand>
        <name>FMN</name>
        <dbReference type="ChEBI" id="CHEBI:58210"/>
    </ligand>
</feature>
<dbReference type="EMBL" id="AZCN01000055">
    <property type="protein sequence ID" value="KRK15147.1"/>
    <property type="molecule type" value="Genomic_DNA"/>
</dbReference>
<dbReference type="NCBIfam" id="NF003793">
    <property type="entry name" value="PRK05382.1"/>
    <property type="match status" value="1"/>
</dbReference>
<dbReference type="Proteomes" id="UP000051181">
    <property type="component" value="Unassembled WGS sequence"/>
</dbReference>
<dbReference type="RefSeq" id="WP_010010614.1">
    <property type="nucleotide sequence ID" value="NZ_AZCN01000055.1"/>
</dbReference>
<dbReference type="EC" id="4.2.3.5" evidence="4 12"/>
<dbReference type="GO" id="GO:0004107">
    <property type="term" value="F:chorismate synthase activity"/>
    <property type="evidence" value="ECO:0007669"/>
    <property type="project" value="UniProtKB-UniRule"/>
</dbReference>